<dbReference type="AlphaFoldDB" id="A0A5B8LTE3"/>
<sequence length="319" mass="32690">MTYWGKGSHVLMAAAGFLLVAVPVQAQSTFSGIKDVLASKPPESMIKEDMAQLLSTVLGLPPPPASPPTPAPGASPAPSLYGAGGNLNPTTLRLSIQKILADLQASQAQHLASIAAAVKLAEAAKGKFDRETIKPLPVVTDFNETKVPGFALTEALQPHPANKGAATLQAWLKDFTVGNPAYRAGIRPVWGDVLPTVLSGYYTGSAVAVMPGGAASTGDLTLVVDFNTRDVSGAMNFSSANPDLAGDIEFGGTAQIGGSNHAMAGDIWYSGAFGGVIEDGKWSGGFYGSMADIVSGDWRATVDGGPNAGLVHGKFGGQQ</sequence>
<dbReference type="KEGG" id="dea:FPZ08_09275"/>
<feature type="signal peptide" evidence="2">
    <location>
        <begin position="1"/>
        <end position="26"/>
    </location>
</feature>
<organism evidence="3 4">
    <name type="scientific">Devosia ginsengisoli</name>
    <dbReference type="NCBI Taxonomy" id="400770"/>
    <lineage>
        <taxon>Bacteria</taxon>
        <taxon>Pseudomonadati</taxon>
        <taxon>Pseudomonadota</taxon>
        <taxon>Alphaproteobacteria</taxon>
        <taxon>Hyphomicrobiales</taxon>
        <taxon>Devosiaceae</taxon>
        <taxon>Devosia</taxon>
    </lineage>
</organism>
<feature type="region of interest" description="Disordered" evidence="1">
    <location>
        <begin position="58"/>
        <end position="82"/>
    </location>
</feature>
<dbReference type="RefSeq" id="WP_146289708.1">
    <property type="nucleotide sequence ID" value="NZ_CP042304.1"/>
</dbReference>
<evidence type="ECO:0000256" key="1">
    <source>
        <dbReference type="SAM" id="MobiDB-lite"/>
    </source>
</evidence>
<accession>A0A5B8LTE3</accession>
<dbReference type="InterPro" id="IPR011250">
    <property type="entry name" value="OMP/PagP_B-barrel"/>
</dbReference>
<evidence type="ECO:0000313" key="3">
    <source>
        <dbReference type="EMBL" id="QDZ10924.1"/>
    </source>
</evidence>
<protein>
    <recommendedName>
        <fullName evidence="5">Transferrin-binding protein-like solute binding protein</fullName>
    </recommendedName>
</protein>
<dbReference type="Proteomes" id="UP000315364">
    <property type="component" value="Chromosome"/>
</dbReference>
<evidence type="ECO:0008006" key="5">
    <source>
        <dbReference type="Google" id="ProtNLM"/>
    </source>
</evidence>
<proteinExistence type="predicted"/>
<reference evidence="3 4" key="1">
    <citation type="submission" date="2019-07" db="EMBL/GenBank/DDBJ databases">
        <title>Full genome sequence of Devosia sp. Gsoil 520.</title>
        <authorList>
            <person name="Im W.-T."/>
        </authorList>
    </citation>
    <scope>NUCLEOTIDE SEQUENCE [LARGE SCALE GENOMIC DNA]</scope>
    <source>
        <strain evidence="3 4">Gsoil 520</strain>
    </source>
</reference>
<feature type="chain" id="PRO_5023145676" description="Transferrin-binding protein-like solute binding protein" evidence="2">
    <location>
        <begin position="27"/>
        <end position="319"/>
    </location>
</feature>
<evidence type="ECO:0000256" key="2">
    <source>
        <dbReference type="SAM" id="SignalP"/>
    </source>
</evidence>
<keyword evidence="2" id="KW-0732">Signal</keyword>
<dbReference type="SUPFAM" id="SSF56925">
    <property type="entry name" value="OMPA-like"/>
    <property type="match status" value="1"/>
</dbReference>
<evidence type="ECO:0000313" key="4">
    <source>
        <dbReference type="Proteomes" id="UP000315364"/>
    </source>
</evidence>
<keyword evidence="4" id="KW-1185">Reference proteome</keyword>
<feature type="compositionally biased region" description="Pro residues" evidence="1">
    <location>
        <begin position="60"/>
        <end position="75"/>
    </location>
</feature>
<gene>
    <name evidence="3" type="ORF">FPZ08_09275</name>
</gene>
<dbReference type="EMBL" id="CP042304">
    <property type="protein sequence ID" value="QDZ10924.1"/>
    <property type="molecule type" value="Genomic_DNA"/>
</dbReference>
<name>A0A5B8LTE3_9HYPH</name>
<dbReference type="Gene3D" id="2.40.160.90">
    <property type="match status" value="1"/>
</dbReference>